<protein>
    <submittedName>
        <fullName evidence="2">Uncharacterized protein</fullName>
    </submittedName>
</protein>
<keyword evidence="3" id="KW-1185">Reference proteome</keyword>
<organism evidence="2 3">
    <name type="scientific">Bremia lactucae</name>
    <name type="common">Lettuce downy mildew</name>
    <dbReference type="NCBI Taxonomy" id="4779"/>
    <lineage>
        <taxon>Eukaryota</taxon>
        <taxon>Sar</taxon>
        <taxon>Stramenopiles</taxon>
        <taxon>Oomycota</taxon>
        <taxon>Peronosporomycetes</taxon>
        <taxon>Peronosporales</taxon>
        <taxon>Peronosporaceae</taxon>
        <taxon>Bremia</taxon>
    </lineage>
</organism>
<dbReference type="EMBL" id="SHOA02000008">
    <property type="protein sequence ID" value="TDH66335.1"/>
    <property type="molecule type" value="Genomic_DNA"/>
</dbReference>
<dbReference type="AlphaFoldDB" id="A0A976FGJ6"/>
<reference evidence="2 3" key="1">
    <citation type="journal article" date="2021" name="Genome Biol.">
        <title>AFLAP: assembly-free linkage analysis pipeline using k-mers from genome sequencing data.</title>
        <authorList>
            <person name="Fletcher K."/>
            <person name="Zhang L."/>
            <person name="Gil J."/>
            <person name="Han R."/>
            <person name="Cavanaugh K."/>
            <person name="Michelmore R."/>
        </authorList>
    </citation>
    <scope>NUCLEOTIDE SEQUENCE [LARGE SCALE GENOMIC DNA]</scope>
    <source>
        <strain evidence="2 3">SF5</strain>
    </source>
</reference>
<accession>A0A976FGJ6</accession>
<evidence type="ECO:0000313" key="3">
    <source>
        <dbReference type="Proteomes" id="UP000294530"/>
    </source>
</evidence>
<evidence type="ECO:0000313" key="2">
    <source>
        <dbReference type="EMBL" id="TDH66335.1"/>
    </source>
</evidence>
<sequence length="109" mass="12139">MSALAEPYFISELSRGDERQRRTPPYGSRPRRECSKSAVNQRDAYDETNEASTTQLGAIETYRVFRRHRGGGLDFSEGSLGSVANSALGRTSAWRLYISSCVLYRGPSV</sequence>
<dbReference type="KEGG" id="blac:94349594"/>
<feature type="region of interest" description="Disordered" evidence="1">
    <location>
        <begin position="14"/>
        <end position="52"/>
    </location>
</feature>
<dbReference type="Proteomes" id="UP000294530">
    <property type="component" value="Unassembled WGS sequence"/>
</dbReference>
<comment type="caution">
    <text evidence="2">The sequence shown here is derived from an EMBL/GenBank/DDBJ whole genome shotgun (WGS) entry which is preliminary data.</text>
</comment>
<evidence type="ECO:0000256" key="1">
    <source>
        <dbReference type="SAM" id="MobiDB-lite"/>
    </source>
</evidence>
<dbReference type="RefSeq" id="XP_067815834.1">
    <property type="nucleotide sequence ID" value="XM_067963923.1"/>
</dbReference>
<name>A0A976FGJ6_BRELC</name>
<gene>
    <name evidence="2" type="ORF">CCR75_005849</name>
</gene>
<dbReference type="GeneID" id="94349594"/>
<proteinExistence type="predicted"/>